<dbReference type="Proteomes" id="UP000278807">
    <property type="component" value="Unassembled WGS sequence"/>
</dbReference>
<feature type="compositionally biased region" description="Polar residues" evidence="1">
    <location>
        <begin position="71"/>
        <end position="81"/>
    </location>
</feature>
<dbReference type="OrthoDB" id="10524826at2759"/>
<feature type="signal peptide" evidence="2">
    <location>
        <begin position="1"/>
        <end position="17"/>
    </location>
</feature>
<feature type="region of interest" description="Disordered" evidence="1">
    <location>
        <begin position="111"/>
        <end position="146"/>
    </location>
</feature>
<proteinExistence type="predicted"/>
<reference evidence="3 4" key="2">
    <citation type="submission" date="2018-11" db="EMBL/GenBank/DDBJ databases">
        <authorList>
            <consortium name="Pathogen Informatics"/>
        </authorList>
    </citation>
    <scope>NUCLEOTIDE SEQUENCE [LARGE SCALE GENOMIC DNA]</scope>
</reference>
<evidence type="ECO:0000256" key="2">
    <source>
        <dbReference type="SAM" id="SignalP"/>
    </source>
</evidence>
<dbReference type="AlphaFoldDB" id="A0A0R3TG06"/>
<protein>
    <submittedName>
        <fullName evidence="5">Secreted protein</fullName>
    </submittedName>
</protein>
<evidence type="ECO:0000313" key="4">
    <source>
        <dbReference type="Proteomes" id="UP000278807"/>
    </source>
</evidence>
<evidence type="ECO:0000256" key="1">
    <source>
        <dbReference type="SAM" id="MobiDB-lite"/>
    </source>
</evidence>
<keyword evidence="4" id="KW-1185">Reference proteome</keyword>
<name>A0A0R3TG06_RODNA</name>
<keyword evidence="2" id="KW-0732">Signal</keyword>
<reference evidence="5" key="1">
    <citation type="submission" date="2017-02" db="UniProtKB">
        <authorList>
            <consortium name="WormBaseParasite"/>
        </authorList>
    </citation>
    <scope>IDENTIFICATION</scope>
</reference>
<dbReference type="EMBL" id="UZAE01005836">
    <property type="protein sequence ID" value="VDO01853.1"/>
    <property type="molecule type" value="Genomic_DNA"/>
</dbReference>
<feature type="region of interest" description="Disordered" evidence="1">
    <location>
        <begin position="65"/>
        <end position="94"/>
    </location>
</feature>
<evidence type="ECO:0000313" key="5">
    <source>
        <dbReference type="WBParaSite" id="HNAJ_0000599701-mRNA-1"/>
    </source>
</evidence>
<gene>
    <name evidence="3" type="ORF">HNAJ_LOCUS5993</name>
</gene>
<organism evidence="5">
    <name type="scientific">Rodentolepis nana</name>
    <name type="common">Dwarf tapeworm</name>
    <name type="synonym">Hymenolepis nana</name>
    <dbReference type="NCBI Taxonomy" id="102285"/>
    <lineage>
        <taxon>Eukaryota</taxon>
        <taxon>Metazoa</taxon>
        <taxon>Spiralia</taxon>
        <taxon>Lophotrochozoa</taxon>
        <taxon>Platyhelminthes</taxon>
        <taxon>Cestoda</taxon>
        <taxon>Eucestoda</taxon>
        <taxon>Cyclophyllidea</taxon>
        <taxon>Hymenolepididae</taxon>
        <taxon>Rodentolepis</taxon>
    </lineage>
</organism>
<accession>A0A0R3TG06</accession>
<feature type="chain" id="PRO_5043131813" evidence="2">
    <location>
        <begin position="18"/>
        <end position="146"/>
    </location>
</feature>
<evidence type="ECO:0000313" key="3">
    <source>
        <dbReference type="EMBL" id="VDO01853.1"/>
    </source>
</evidence>
<sequence>MKTNGSFLRWFLTSVLTQQLPTLVFLSSVRFDRCTIFSNGVRDHSKSIFSTCRRSVVSTIPASGDHHYHSGVQTSATPTQLNANNSNANRRSVATTGAAGTSLFTSATGGAVTAASANQSPSATKPDKGGTTSQAGGRLPVHEMRR</sequence>
<feature type="compositionally biased region" description="Low complexity" evidence="1">
    <location>
        <begin position="82"/>
        <end position="92"/>
    </location>
</feature>
<dbReference type="WBParaSite" id="HNAJ_0000599701-mRNA-1">
    <property type="protein sequence ID" value="HNAJ_0000599701-mRNA-1"/>
    <property type="gene ID" value="HNAJ_0000599701"/>
</dbReference>